<evidence type="ECO:0000256" key="2">
    <source>
        <dbReference type="SAM" id="SignalP"/>
    </source>
</evidence>
<dbReference type="EMBL" id="BAAFGK010000001">
    <property type="protein sequence ID" value="GAB0055928.1"/>
    <property type="molecule type" value="Genomic_DNA"/>
</dbReference>
<feature type="signal peptide" evidence="2">
    <location>
        <begin position="1"/>
        <end position="24"/>
    </location>
</feature>
<organism evidence="3 4">
    <name type="scientific">Candidatus Magnetaquiglobus chichijimensis</name>
    <dbReference type="NCBI Taxonomy" id="3141448"/>
    <lineage>
        <taxon>Bacteria</taxon>
        <taxon>Pseudomonadati</taxon>
        <taxon>Pseudomonadota</taxon>
        <taxon>Magnetococcia</taxon>
        <taxon>Magnetococcales</taxon>
        <taxon>Candidatus Magnetaquicoccaceae</taxon>
        <taxon>Candidatus Magnetaquiglobus</taxon>
    </lineage>
</organism>
<keyword evidence="4" id="KW-1185">Reference proteome</keyword>
<keyword evidence="2" id="KW-0732">Signal</keyword>
<comment type="caution">
    <text evidence="3">The sequence shown here is derived from an EMBL/GenBank/DDBJ whole genome shotgun (WGS) entry which is preliminary data.</text>
</comment>
<dbReference type="Proteomes" id="UP001628193">
    <property type="component" value="Unassembled WGS sequence"/>
</dbReference>
<gene>
    <name evidence="3" type="ORF">SIID45300_00227</name>
</gene>
<feature type="compositionally biased region" description="Basic and acidic residues" evidence="1">
    <location>
        <begin position="51"/>
        <end position="77"/>
    </location>
</feature>
<accession>A0ABQ0C4V8</accession>
<evidence type="ECO:0000256" key="1">
    <source>
        <dbReference type="SAM" id="MobiDB-lite"/>
    </source>
</evidence>
<evidence type="ECO:0000313" key="3">
    <source>
        <dbReference type="EMBL" id="GAB0055928.1"/>
    </source>
</evidence>
<feature type="chain" id="PRO_5046728686" description="Secreted protein" evidence="2">
    <location>
        <begin position="25"/>
        <end position="87"/>
    </location>
</feature>
<proteinExistence type="predicted"/>
<evidence type="ECO:0000313" key="4">
    <source>
        <dbReference type="Proteomes" id="UP001628193"/>
    </source>
</evidence>
<name>A0ABQ0C4V8_9PROT</name>
<reference evidence="3 4" key="1">
    <citation type="submission" date="2024-09" db="EMBL/GenBank/DDBJ databases">
        <title>Draft genome sequence of Candidatus Magnetaquicoccaceae bacterium FCR-1.</title>
        <authorList>
            <person name="Shimoshige H."/>
            <person name="Shimamura S."/>
            <person name="Taoka A."/>
            <person name="Kobayashi H."/>
            <person name="Maekawa T."/>
        </authorList>
    </citation>
    <scope>NUCLEOTIDE SEQUENCE [LARGE SCALE GENOMIC DNA]</scope>
    <source>
        <strain evidence="3 4">FCR-1</strain>
    </source>
</reference>
<dbReference type="RefSeq" id="WP_420903640.1">
    <property type="nucleotide sequence ID" value="NZ_BAAFGK010000001.1"/>
</dbReference>
<evidence type="ECO:0008006" key="5">
    <source>
        <dbReference type="Google" id="ProtNLM"/>
    </source>
</evidence>
<sequence length="87" mass="9459">MKGYKIFPVLLLAGVLGSTLPGCATQPDAADMQAAEAARNARLEAERADAARMKAERDAEAARQEAEAARQEAERVKKTFRKSLNKK</sequence>
<protein>
    <recommendedName>
        <fullName evidence="5">Secreted protein</fullName>
    </recommendedName>
</protein>
<feature type="compositionally biased region" description="Basic residues" evidence="1">
    <location>
        <begin position="78"/>
        <end position="87"/>
    </location>
</feature>
<feature type="region of interest" description="Disordered" evidence="1">
    <location>
        <begin position="51"/>
        <end position="87"/>
    </location>
</feature>